<evidence type="ECO:0000256" key="3">
    <source>
        <dbReference type="ARBA" id="ARBA00023125"/>
    </source>
</evidence>
<dbReference type="Pfam" id="PF00126">
    <property type="entry name" value="HTH_1"/>
    <property type="match status" value="1"/>
</dbReference>
<comment type="similarity">
    <text evidence="1">Belongs to the LysR transcriptional regulatory family.</text>
</comment>
<gene>
    <name evidence="7" type="ORF">ACFPZ3_57300</name>
</gene>
<dbReference type="PANTHER" id="PTHR30346">
    <property type="entry name" value="TRANSCRIPTIONAL DUAL REGULATOR HCAR-RELATED"/>
    <property type="match status" value="1"/>
</dbReference>
<evidence type="ECO:0000256" key="5">
    <source>
        <dbReference type="SAM" id="MobiDB-lite"/>
    </source>
</evidence>
<keyword evidence="2" id="KW-0805">Transcription regulation</keyword>
<evidence type="ECO:0000256" key="1">
    <source>
        <dbReference type="ARBA" id="ARBA00009437"/>
    </source>
</evidence>
<evidence type="ECO:0000256" key="2">
    <source>
        <dbReference type="ARBA" id="ARBA00023015"/>
    </source>
</evidence>
<name>A0ABW1D8I4_9ACTN</name>
<feature type="compositionally biased region" description="Gly residues" evidence="5">
    <location>
        <begin position="310"/>
        <end position="321"/>
    </location>
</feature>
<keyword evidence="3" id="KW-0238">DNA-binding</keyword>
<comment type="caution">
    <text evidence="7">The sequence shown here is derived from an EMBL/GenBank/DDBJ whole genome shotgun (WGS) entry which is preliminary data.</text>
</comment>
<dbReference type="PANTHER" id="PTHR30346:SF0">
    <property type="entry name" value="HCA OPERON TRANSCRIPTIONAL ACTIVATOR HCAR"/>
    <property type="match status" value="1"/>
</dbReference>
<protein>
    <submittedName>
        <fullName evidence="7">LysR family transcriptional regulator</fullName>
    </submittedName>
</protein>
<keyword evidence="4" id="KW-0804">Transcription</keyword>
<organism evidence="7 8">
    <name type="scientific">Nonomuraea insulae</name>
    <dbReference type="NCBI Taxonomy" id="1616787"/>
    <lineage>
        <taxon>Bacteria</taxon>
        <taxon>Bacillati</taxon>
        <taxon>Actinomycetota</taxon>
        <taxon>Actinomycetes</taxon>
        <taxon>Streptosporangiales</taxon>
        <taxon>Streptosporangiaceae</taxon>
        <taxon>Nonomuraea</taxon>
    </lineage>
</organism>
<dbReference type="PROSITE" id="PS50931">
    <property type="entry name" value="HTH_LYSR"/>
    <property type="match status" value="1"/>
</dbReference>
<evidence type="ECO:0000256" key="4">
    <source>
        <dbReference type="ARBA" id="ARBA00023163"/>
    </source>
</evidence>
<evidence type="ECO:0000313" key="8">
    <source>
        <dbReference type="Proteomes" id="UP001596058"/>
    </source>
</evidence>
<dbReference type="Gene3D" id="3.40.190.10">
    <property type="entry name" value="Periplasmic binding protein-like II"/>
    <property type="match status" value="2"/>
</dbReference>
<dbReference type="EMBL" id="JBHSPA010000094">
    <property type="protein sequence ID" value="MFC5833468.1"/>
    <property type="molecule type" value="Genomic_DNA"/>
</dbReference>
<evidence type="ECO:0000313" key="7">
    <source>
        <dbReference type="EMBL" id="MFC5833468.1"/>
    </source>
</evidence>
<sequence length="321" mass="35179">MLERLEMEAFLTLAEELHFSRTAERLQVTPGRISQTIKKLERRLGGPLFERTSRQVTLTPLGEHFRDELLPGYQQIQNAVTNTRAAADGLTGVLRVSFTTSWNGNLLLCAVDEFNSRYPGCIVEIYEETLHAAFEMLRTGEVDLLVGEVFFTDGSDITVGPTVFSSPRALVVPADHLLAARETVSVEDFALAPLIRPGGFPGKLLDRNYPQRTPSGRPVPSGSIAYGWQEMLTLIGADKGVTIVSLEGANFYGRSDVAFVPFHDAPPIDYALMWRTGQDTATVQAFVSATLEVVDARTLDPHSDAKGPRWTGGGGRNSARE</sequence>
<dbReference type="Gene3D" id="1.10.10.10">
    <property type="entry name" value="Winged helix-like DNA-binding domain superfamily/Winged helix DNA-binding domain"/>
    <property type="match status" value="1"/>
</dbReference>
<evidence type="ECO:0000259" key="6">
    <source>
        <dbReference type="PROSITE" id="PS50931"/>
    </source>
</evidence>
<dbReference type="SUPFAM" id="SSF53850">
    <property type="entry name" value="Periplasmic binding protein-like II"/>
    <property type="match status" value="1"/>
</dbReference>
<dbReference type="InterPro" id="IPR000847">
    <property type="entry name" value="LysR_HTH_N"/>
</dbReference>
<dbReference type="InterPro" id="IPR036388">
    <property type="entry name" value="WH-like_DNA-bd_sf"/>
</dbReference>
<dbReference type="InterPro" id="IPR005119">
    <property type="entry name" value="LysR_subst-bd"/>
</dbReference>
<feature type="region of interest" description="Disordered" evidence="5">
    <location>
        <begin position="299"/>
        <end position="321"/>
    </location>
</feature>
<dbReference type="SUPFAM" id="SSF46785">
    <property type="entry name" value="Winged helix' DNA-binding domain"/>
    <property type="match status" value="1"/>
</dbReference>
<keyword evidence="8" id="KW-1185">Reference proteome</keyword>
<feature type="domain" description="HTH lysR-type" evidence="6">
    <location>
        <begin position="1"/>
        <end position="59"/>
    </location>
</feature>
<proteinExistence type="inferred from homology"/>
<reference evidence="8" key="1">
    <citation type="journal article" date="2019" name="Int. J. Syst. Evol. Microbiol.">
        <title>The Global Catalogue of Microorganisms (GCM) 10K type strain sequencing project: providing services to taxonomists for standard genome sequencing and annotation.</title>
        <authorList>
            <consortium name="The Broad Institute Genomics Platform"/>
            <consortium name="The Broad Institute Genome Sequencing Center for Infectious Disease"/>
            <person name="Wu L."/>
            <person name="Ma J."/>
        </authorList>
    </citation>
    <scope>NUCLEOTIDE SEQUENCE [LARGE SCALE GENOMIC DNA]</scope>
    <source>
        <strain evidence="8">CCUG 53903</strain>
    </source>
</reference>
<dbReference type="RefSeq" id="WP_379522894.1">
    <property type="nucleotide sequence ID" value="NZ_JBHSPA010000094.1"/>
</dbReference>
<dbReference type="Proteomes" id="UP001596058">
    <property type="component" value="Unassembled WGS sequence"/>
</dbReference>
<accession>A0ABW1D8I4</accession>
<dbReference type="InterPro" id="IPR036390">
    <property type="entry name" value="WH_DNA-bd_sf"/>
</dbReference>
<dbReference type="Pfam" id="PF03466">
    <property type="entry name" value="LysR_substrate"/>
    <property type="match status" value="1"/>
</dbReference>